<gene>
    <name evidence="7" type="ORF">SAMN05660324_1932</name>
</gene>
<dbReference type="Proteomes" id="UP000198863">
    <property type="component" value="Unassembled WGS sequence"/>
</dbReference>
<dbReference type="AlphaFoldDB" id="A0A1G7S9H2"/>
<evidence type="ECO:0000259" key="6">
    <source>
        <dbReference type="Pfam" id="PF13515"/>
    </source>
</evidence>
<dbReference type="InterPro" id="IPR049453">
    <property type="entry name" value="Memb_transporter_dom"/>
</dbReference>
<evidence type="ECO:0000313" key="7">
    <source>
        <dbReference type="EMBL" id="SDG19707.1"/>
    </source>
</evidence>
<feature type="transmembrane region" description="Helical" evidence="5">
    <location>
        <begin position="99"/>
        <end position="116"/>
    </location>
</feature>
<feature type="domain" description="Integral membrane bound transporter" evidence="6">
    <location>
        <begin position="222"/>
        <end position="344"/>
    </location>
</feature>
<dbReference type="EMBL" id="FNCF01000003">
    <property type="protein sequence ID" value="SDG19707.1"/>
    <property type="molecule type" value="Genomic_DNA"/>
</dbReference>
<evidence type="ECO:0000313" key="8">
    <source>
        <dbReference type="Proteomes" id="UP000198863"/>
    </source>
</evidence>
<feature type="transmembrane region" description="Helical" evidence="5">
    <location>
        <begin position="327"/>
        <end position="347"/>
    </location>
</feature>
<feature type="transmembrane region" description="Helical" evidence="5">
    <location>
        <begin position="74"/>
        <end position="93"/>
    </location>
</feature>
<keyword evidence="2 5" id="KW-0812">Transmembrane</keyword>
<feature type="transmembrane region" description="Helical" evidence="5">
    <location>
        <begin position="210"/>
        <end position="227"/>
    </location>
</feature>
<accession>A0A1G7S9H2</accession>
<evidence type="ECO:0000256" key="4">
    <source>
        <dbReference type="ARBA" id="ARBA00023136"/>
    </source>
</evidence>
<protein>
    <submittedName>
        <fullName evidence="7">Fusaric acid resistance protein-like</fullName>
    </submittedName>
</protein>
<dbReference type="OrthoDB" id="4989419at2"/>
<name>A0A1G7S9H2_9ACTN</name>
<proteinExistence type="predicted"/>
<evidence type="ECO:0000256" key="1">
    <source>
        <dbReference type="ARBA" id="ARBA00004141"/>
    </source>
</evidence>
<keyword evidence="4 5" id="KW-0472">Membrane</keyword>
<feature type="transmembrane region" description="Helical" evidence="5">
    <location>
        <begin position="128"/>
        <end position="146"/>
    </location>
</feature>
<dbReference type="GO" id="GO:0016020">
    <property type="term" value="C:membrane"/>
    <property type="evidence" value="ECO:0007669"/>
    <property type="project" value="UniProtKB-SubCell"/>
</dbReference>
<evidence type="ECO:0000256" key="2">
    <source>
        <dbReference type="ARBA" id="ARBA00022692"/>
    </source>
</evidence>
<reference evidence="8" key="1">
    <citation type="submission" date="2016-10" db="EMBL/GenBank/DDBJ databases">
        <authorList>
            <person name="Varghese N."/>
            <person name="Submissions S."/>
        </authorList>
    </citation>
    <scope>NUCLEOTIDE SEQUENCE [LARGE SCALE GENOMIC DNA]</scope>
    <source>
        <strain evidence="8">DSM 44526</strain>
    </source>
</reference>
<evidence type="ECO:0000256" key="5">
    <source>
        <dbReference type="SAM" id="Phobius"/>
    </source>
</evidence>
<sequence length="377" mass="38366">MQRPSSARSALGDLLVVTPQSGLAPTAVRAGLSVGIPVAVLAAVGRTDLAIYATFGAFTAIYGRRPHGPADVAVQARHAGYLVAAVACGALVALSPDRVWWAVPVTGLWAAFAAWASDRQSWRPPGPLFCVFAVGACSSVALTSLAGWATAVLVAAVTAVVALALSGVGHLLPYGRTPAAAPAGPATATGQTAAAQASAERVRHRRRVQALRCAAAVIVAGAVGKLIGDHPYWAMVAAVAPMGVVSLHAQLVRGAHRGLGTLAGLGVAALALTLPLNIVGVVVAVVCLQVVTELVVTRNYGAAMLTVTPLALLLGQLAHPVPISQLLLDRGLETVAGVLVGIAVVIITRDRWADPTLRRGDAGWPALPGPERTSTEQ</sequence>
<dbReference type="Pfam" id="PF13515">
    <property type="entry name" value="FUSC_2"/>
    <property type="match status" value="1"/>
</dbReference>
<feature type="transmembrane region" description="Helical" evidence="5">
    <location>
        <begin position="264"/>
        <end position="291"/>
    </location>
</feature>
<keyword evidence="3 5" id="KW-1133">Transmembrane helix</keyword>
<organism evidence="7 8">
    <name type="scientific">Klenkia brasiliensis</name>
    <dbReference type="NCBI Taxonomy" id="333142"/>
    <lineage>
        <taxon>Bacteria</taxon>
        <taxon>Bacillati</taxon>
        <taxon>Actinomycetota</taxon>
        <taxon>Actinomycetes</taxon>
        <taxon>Geodermatophilales</taxon>
        <taxon>Geodermatophilaceae</taxon>
        <taxon>Klenkia</taxon>
    </lineage>
</organism>
<feature type="transmembrane region" description="Helical" evidence="5">
    <location>
        <begin position="297"/>
        <end position="315"/>
    </location>
</feature>
<keyword evidence="8" id="KW-1185">Reference proteome</keyword>
<feature type="transmembrane region" description="Helical" evidence="5">
    <location>
        <begin position="152"/>
        <end position="172"/>
    </location>
</feature>
<evidence type="ECO:0000256" key="3">
    <source>
        <dbReference type="ARBA" id="ARBA00022989"/>
    </source>
</evidence>
<comment type="subcellular location">
    <subcellularLocation>
        <location evidence="1">Membrane</location>
        <topology evidence="1">Multi-pass membrane protein</topology>
    </subcellularLocation>
</comment>